<sequence length="891" mass="97103">MSAGSKSNSSPTATSPSSVEQRQQKQDQQQEKDQQQQQLQQQKTRTDVSPFEGGNHSVAVAEATGGSIDSESIASSSNPPMSVSSNGSVDSVEFESKLPNYHSFAYKSNGAHKNVKTGMLRDMLGFFVRSNDHAQRNVWNNDAINYGPFNLPPPLYQYLCSMKCFDIGLTKLCQYKLIKLYFTTFSHVLPFLSEESSVTTFKNNHMPTLILYSLVLFACRLEGADKILADDGVFDKDSYCVSLESKIRTMLKFNLDENRLTLLRTHTLLSLYCGGCTGSTGSLEVSSIDLSTAIHHAYSLGIQHHHYSLAPEARTGKKDTTTSKLFWCLFILDRVNALVNSRNCIINRKDSSLSLPIDKSLNGLVQAVIRLEKVIISYQPRGDSRSVPKDIDFDVSAQPIVGGGKPGSLSSECFRRLIVNITIMIAQKRKYDALDQSKCNYQSLKSIPDEIYSKSALQILNVTSNYLPHLPVISFIPYCVSYTLSCFVKLDINSIKNETIFGVTHDKNIDAWTCSTVLAFLNKLKKTYWYASETYNICTEYFKQKRIAEQQQLNDIFGKAGASPANFNLRTPDLFGFNVDSPSSYGVIAGQGMANSPFNGNQLFSNNQQDVSSKVQLPPLIQNVPLQLQSGITGSSQHHTNESNGQQYQYQQHSQQIQQHYLSSAMQPPKSATSHDGSHHSHTQLPPISSVQPPLTPVQQSLIFSNNVLNSHLMPSMSNSNTFGNNSGLTPTGANAPTPVLPQNGPSSPSVTGPGQSPATVHASNTNMTSVSTPLSSMLSTNSYGTKNTTGGVTMNNTTGNPRTPIANSSVGPSGTTGVNGTPVAHGTGGVPGLGPTQWLDQGNTNSNNLNPDDSGIETAFKGALNGLPADDESLLCLFNDIPNLQNFFWG</sequence>
<dbReference type="EMBL" id="BSXS01006679">
    <property type="protein sequence ID" value="GME85888.1"/>
    <property type="molecule type" value="Genomic_DNA"/>
</dbReference>
<comment type="caution">
    <text evidence="1">The sequence shown here is derived from an EMBL/GenBank/DDBJ whole genome shotgun (WGS) entry which is preliminary data.</text>
</comment>
<dbReference type="Proteomes" id="UP001165064">
    <property type="component" value="Unassembled WGS sequence"/>
</dbReference>
<organism evidence="1 2">
    <name type="scientific">Ambrosiozyma monospora</name>
    <name type="common">Yeast</name>
    <name type="synonym">Endomycopsis monosporus</name>
    <dbReference type="NCBI Taxonomy" id="43982"/>
    <lineage>
        <taxon>Eukaryota</taxon>
        <taxon>Fungi</taxon>
        <taxon>Dikarya</taxon>
        <taxon>Ascomycota</taxon>
        <taxon>Saccharomycotina</taxon>
        <taxon>Pichiomycetes</taxon>
        <taxon>Pichiales</taxon>
        <taxon>Pichiaceae</taxon>
        <taxon>Ambrosiozyma</taxon>
    </lineage>
</organism>
<keyword evidence="2" id="KW-1185">Reference proteome</keyword>
<gene>
    <name evidence="1" type="ORF">Amon02_000779900</name>
</gene>
<evidence type="ECO:0000313" key="1">
    <source>
        <dbReference type="EMBL" id="GME85888.1"/>
    </source>
</evidence>
<evidence type="ECO:0000313" key="2">
    <source>
        <dbReference type="Proteomes" id="UP001165064"/>
    </source>
</evidence>
<name>A0ACB5TDB1_AMBMO</name>
<accession>A0ACB5TDB1</accession>
<protein>
    <submittedName>
        <fullName evidence="1">Unnamed protein product</fullName>
    </submittedName>
</protein>
<proteinExistence type="predicted"/>
<reference evidence="1" key="1">
    <citation type="submission" date="2023-04" db="EMBL/GenBank/DDBJ databases">
        <title>Ambrosiozyma monospora NBRC 10751.</title>
        <authorList>
            <person name="Ichikawa N."/>
            <person name="Sato H."/>
            <person name="Tonouchi N."/>
        </authorList>
    </citation>
    <scope>NUCLEOTIDE SEQUENCE</scope>
    <source>
        <strain evidence="1">NBRC 10751</strain>
    </source>
</reference>